<evidence type="ECO:0000313" key="2">
    <source>
        <dbReference type="EMBL" id="CAB3712384.1"/>
    </source>
</evidence>
<protein>
    <submittedName>
        <fullName evidence="2">Uncharacterized protein</fullName>
    </submittedName>
</protein>
<proteinExistence type="predicted"/>
<gene>
    <name evidence="2" type="ORF">LMG26845_05851</name>
</gene>
<name>A0A6J5BP04_9BURK</name>
<feature type="region of interest" description="Disordered" evidence="1">
    <location>
        <begin position="54"/>
        <end position="80"/>
    </location>
</feature>
<keyword evidence="3" id="KW-1185">Reference proteome</keyword>
<dbReference type="Proteomes" id="UP000507979">
    <property type="component" value="Unassembled WGS sequence"/>
</dbReference>
<evidence type="ECO:0000313" key="3">
    <source>
        <dbReference type="Proteomes" id="UP000507979"/>
    </source>
</evidence>
<feature type="region of interest" description="Disordered" evidence="1">
    <location>
        <begin position="114"/>
        <end position="182"/>
    </location>
</feature>
<accession>A0A6J5BP04</accession>
<sequence length="323" mass="34456">MQREHHRQETLGGRARYRIGARQQIAAAHRDEHAQGADRLPVVGAAHPRLVDAARGVAPQHDERGVRRRQRARPGGGAIPTDLRFARGQRRLRGGARLGRHRRHAGDQLAAQLRQSHEEAAAGHHQQEQRRDQARGAMQLVAGAEGADAARHRDRAAPVSRPRPGQVEAGQQQRHPDDGEPAQHFAAGLALQQGHVPAQQQRHQVGAVQRDGVAVAAGQQLAGAGVHAGLVGGGRGMLELHPVAVGRRLGQGDGGDRGAGPGLLDRAGGNRGRQRRGADARRVAQHGSVQPAVKLVVEGQQAAAQARQHQHAAEDQSRPAVQE</sequence>
<feature type="region of interest" description="Disordered" evidence="1">
    <location>
        <begin position="248"/>
        <end position="323"/>
    </location>
</feature>
<reference evidence="2 3" key="1">
    <citation type="submission" date="2020-04" db="EMBL/GenBank/DDBJ databases">
        <authorList>
            <person name="De Canck E."/>
        </authorList>
    </citation>
    <scope>NUCLEOTIDE SEQUENCE [LARGE SCALE GENOMIC DNA]</scope>
    <source>
        <strain evidence="2 3">LMG 26845</strain>
    </source>
</reference>
<feature type="compositionally biased region" description="Basic and acidic residues" evidence="1">
    <location>
        <begin position="115"/>
        <end position="134"/>
    </location>
</feature>
<dbReference type="EMBL" id="CADIJR010000115">
    <property type="protein sequence ID" value="CAB3712384.1"/>
    <property type="molecule type" value="Genomic_DNA"/>
</dbReference>
<dbReference type="AlphaFoldDB" id="A0A6J5BP04"/>
<evidence type="ECO:0000256" key="1">
    <source>
        <dbReference type="SAM" id="MobiDB-lite"/>
    </source>
</evidence>
<feature type="compositionally biased region" description="Gly residues" evidence="1">
    <location>
        <begin position="249"/>
        <end position="261"/>
    </location>
</feature>
<organism evidence="2 3">
    <name type="scientific">Achromobacter insuavis</name>
    <dbReference type="NCBI Taxonomy" id="1287735"/>
    <lineage>
        <taxon>Bacteria</taxon>
        <taxon>Pseudomonadati</taxon>
        <taxon>Pseudomonadota</taxon>
        <taxon>Betaproteobacteria</taxon>
        <taxon>Burkholderiales</taxon>
        <taxon>Alcaligenaceae</taxon>
        <taxon>Achromobacter</taxon>
    </lineage>
</organism>